<feature type="transmembrane region" description="Helical" evidence="1">
    <location>
        <begin position="102"/>
        <end position="122"/>
    </location>
</feature>
<feature type="transmembrane region" description="Helical" evidence="1">
    <location>
        <begin position="72"/>
        <end position="90"/>
    </location>
</feature>
<keyword evidence="1" id="KW-0472">Membrane</keyword>
<feature type="transmembrane region" description="Helical" evidence="1">
    <location>
        <begin position="20"/>
        <end position="36"/>
    </location>
</feature>
<protein>
    <submittedName>
        <fullName evidence="2">Uncharacterized protein</fullName>
    </submittedName>
</protein>
<reference evidence="2 3" key="1">
    <citation type="submission" date="2020-01" db="EMBL/GenBank/DDBJ databases">
        <title>Pseudarthrobacter psychrotolerans sp. nov., isolated from antarctic soil.</title>
        <authorList>
            <person name="Shin Y."/>
            <person name="Park W."/>
        </authorList>
    </citation>
    <scope>NUCLEOTIDE SEQUENCE [LARGE SCALE GENOMIC DNA]</scope>
    <source>
        <strain evidence="2 3">YJ56</strain>
    </source>
</reference>
<evidence type="ECO:0000313" key="2">
    <source>
        <dbReference type="EMBL" id="QHK20739.1"/>
    </source>
</evidence>
<organism evidence="2 3">
    <name type="scientific">Pseudarthrobacter psychrotolerans</name>
    <dbReference type="NCBI Taxonomy" id="2697569"/>
    <lineage>
        <taxon>Bacteria</taxon>
        <taxon>Bacillati</taxon>
        <taxon>Actinomycetota</taxon>
        <taxon>Actinomycetes</taxon>
        <taxon>Micrococcales</taxon>
        <taxon>Micrococcaceae</taxon>
        <taxon>Pseudarthrobacter</taxon>
    </lineage>
</organism>
<feature type="transmembrane region" description="Helical" evidence="1">
    <location>
        <begin position="48"/>
        <end position="67"/>
    </location>
</feature>
<dbReference type="KEGG" id="psey:GU243_14520"/>
<keyword evidence="1" id="KW-0812">Transmembrane</keyword>
<keyword evidence="3" id="KW-1185">Reference proteome</keyword>
<dbReference type="InterPro" id="IPR006311">
    <property type="entry name" value="TAT_signal"/>
</dbReference>
<dbReference type="PROSITE" id="PS51318">
    <property type="entry name" value="TAT"/>
    <property type="match status" value="1"/>
</dbReference>
<evidence type="ECO:0000256" key="1">
    <source>
        <dbReference type="SAM" id="Phobius"/>
    </source>
</evidence>
<dbReference type="AlphaFoldDB" id="A0A6P1NMB4"/>
<accession>A0A6P1NMB4</accession>
<dbReference type="EMBL" id="CP047898">
    <property type="protein sequence ID" value="QHK20739.1"/>
    <property type="molecule type" value="Genomic_DNA"/>
</dbReference>
<evidence type="ECO:0000313" key="3">
    <source>
        <dbReference type="Proteomes" id="UP000464186"/>
    </source>
</evidence>
<name>A0A6P1NMB4_9MICC</name>
<sequence>MTGPRGAFRTGLDRGTRRRSLTLSAATGATALFGLIDYNPLKLVPVNPAQAVILLVLALIGFAGTLLGLRPILFGVGAVMIVLGLLRLLTYGQEFGLIAGDVGTAALLTGIGMAFIGIMLVGDKPTPERRAKPIGPD</sequence>
<dbReference type="Proteomes" id="UP000464186">
    <property type="component" value="Chromosome"/>
</dbReference>
<gene>
    <name evidence="2" type="ORF">GU243_14520</name>
</gene>
<proteinExistence type="predicted"/>
<keyword evidence="1" id="KW-1133">Transmembrane helix</keyword>